<dbReference type="PANTHER" id="PTHR30489">
    <property type="entry name" value="LIPOPROTEIN-RELEASING SYSTEM TRANSMEMBRANE PROTEIN LOLE"/>
    <property type="match status" value="1"/>
</dbReference>
<protein>
    <submittedName>
        <fullName evidence="10">FtsX-like permease family protein</fullName>
    </submittedName>
</protein>
<dbReference type="InterPro" id="IPR025857">
    <property type="entry name" value="MacB_PCD"/>
</dbReference>
<keyword evidence="6 7" id="KW-0472">Membrane</keyword>
<evidence type="ECO:0000256" key="7">
    <source>
        <dbReference type="SAM" id="Phobius"/>
    </source>
</evidence>
<keyword evidence="3" id="KW-1003">Cell membrane</keyword>
<dbReference type="EMBL" id="CP147920">
    <property type="protein sequence ID" value="XAU14950.1"/>
    <property type="molecule type" value="Genomic_DNA"/>
</dbReference>
<feature type="transmembrane region" description="Helical" evidence="7">
    <location>
        <begin position="377"/>
        <end position="397"/>
    </location>
</feature>
<evidence type="ECO:0000256" key="5">
    <source>
        <dbReference type="ARBA" id="ARBA00022989"/>
    </source>
</evidence>
<dbReference type="Pfam" id="PF12704">
    <property type="entry name" value="MacB_PCD"/>
    <property type="match status" value="1"/>
</dbReference>
<keyword evidence="4 7" id="KW-0812">Transmembrane</keyword>
<gene>
    <name evidence="10" type="ORF">WCY31_11985</name>
</gene>
<proteinExistence type="inferred from homology"/>
<evidence type="ECO:0000256" key="4">
    <source>
        <dbReference type="ARBA" id="ARBA00022692"/>
    </source>
</evidence>
<dbReference type="Proteomes" id="UP001447842">
    <property type="component" value="Chromosome"/>
</dbReference>
<evidence type="ECO:0000256" key="1">
    <source>
        <dbReference type="ARBA" id="ARBA00004651"/>
    </source>
</evidence>
<organism evidence="10 11">
    <name type="scientific">Sulfurimonas diazotrophicus</name>
    <dbReference type="NCBI Taxonomy" id="3131939"/>
    <lineage>
        <taxon>Bacteria</taxon>
        <taxon>Pseudomonadati</taxon>
        <taxon>Campylobacterota</taxon>
        <taxon>Epsilonproteobacteria</taxon>
        <taxon>Campylobacterales</taxon>
        <taxon>Sulfurimonadaceae</taxon>
        <taxon>Sulfurimonas</taxon>
    </lineage>
</organism>
<keyword evidence="5 7" id="KW-1133">Transmembrane helix</keyword>
<feature type="transmembrane region" description="Helical" evidence="7">
    <location>
        <begin position="270"/>
        <end position="297"/>
    </location>
</feature>
<name>A0ABZ3HB62_9BACT</name>
<dbReference type="Pfam" id="PF02687">
    <property type="entry name" value="FtsX"/>
    <property type="match status" value="1"/>
</dbReference>
<keyword evidence="11" id="KW-1185">Reference proteome</keyword>
<dbReference type="InterPro" id="IPR051447">
    <property type="entry name" value="Lipoprotein-release_system"/>
</dbReference>
<comment type="similarity">
    <text evidence="2">Belongs to the ABC-4 integral membrane protein family. LolC/E subfamily.</text>
</comment>
<dbReference type="InterPro" id="IPR003838">
    <property type="entry name" value="ABC3_permease_C"/>
</dbReference>
<evidence type="ECO:0000256" key="6">
    <source>
        <dbReference type="ARBA" id="ARBA00023136"/>
    </source>
</evidence>
<reference evidence="10 11" key="1">
    <citation type="submission" date="2024-03" db="EMBL/GenBank/DDBJ databases">
        <title>Sulfurimonas sp. HSL3-1.</title>
        <authorList>
            <person name="Wang S."/>
        </authorList>
    </citation>
    <scope>NUCLEOTIDE SEQUENCE [LARGE SCALE GENOMIC DNA]</scope>
    <source>
        <strain evidence="10 11">HSL3-1</strain>
    </source>
</reference>
<dbReference type="PANTHER" id="PTHR30489:SF0">
    <property type="entry name" value="LIPOPROTEIN-RELEASING SYSTEM TRANSMEMBRANE PROTEIN LOLE"/>
    <property type="match status" value="1"/>
</dbReference>
<feature type="domain" description="ABC3 transporter permease C-terminal" evidence="8">
    <location>
        <begin position="275"/>
        <end position="405"/>
    </location>
</feature>
<evidence type="ECO:0000313" key="11">
    <source>
        <dbReference type="Proteomes" id="UP001447842"/>
    </source>
</evidence>
<comment type="subcellular location">
    <subcellularLocation>
        <location evidence="1">Cell membrane</location>
        <topology evidence="1">Multi-pass membrane protein</topology>
    </subcellularLocation>
</comment>
<accession>A0ABZ3HB62</accession>
<evidence type="ECO:0000256" key="2">
    <source>
        <dbReference type="ARBA" id="ARBA00005236"/>
    </source>
</evidence>
<feature type="transmembrane region" description="Helical" evidence="7">
    <location>
        <begin position="324"/>
        <end position="346"/>
    </location>
</feature>
<evidence type="ECO:0000259" key="8">
    <source>
        <dbReference type="Pfam" id="PF02687"/>
    </source>
</evidence>
<evidence type="ECO:0000259" key="9">
    <source>
        <dbReference type="Pfam" id="PF12704"/>
    </source>
</evidence>
<evidence type="ECO:0000313" key="10">
    <source>
        <dbReference type="EMBL" id="XAU14950.1"/>
    </source>
</evidence>
<evidence type="ECO:0000256" key="3">
    <source>
        <dbReference type="ARBA" id="ARBA00022475"/>
    </source>
</evidence>
<feature type="domain" description="MacB-like periplasmic core" evidence="9">
    <location>
        <begin position="24"/>
        <end position="245"/>
    </location>
</feature>
<sequence length="411" mass="44780">MSKTTFALALKMAWHSLWRRARRSGLVILMIAGSMTAMLAIEGLYDGMVKTMRESTIRSDSGEISVYAPKFRLYQSLEYAIADDRPLLAALDTDPAVASYSVRLSQTGLASTARKSAMGRLVGIDLEAEERFGQLSGFVKAGKIDWGRRQNGCAIGKKLAEDLGVEVGHRLVFSSQNAQGDISAVSLYVTAIVQTSNLLIDNQTIYVALPRSRTFSGLGENGATQVALRLAVPAQTEAVAARLQAAFPGLEVETWQTLYPVLQQMQEMMVIFNSITFAIVMLVVLIGIFGVMLVSVLERTREFGILIALGTPQSQLRTQVAAEALVLGVVGFVLGAFTSYAALWYLQTQGLDLREYAAGLEAFGYNAVVYADIKSRYFSNTFLAIVAAAIVSVLMPLRRLKKLNPIEVIQV</sequence>
<dbReference type="RefSeq" id="WP_345972553.1">
    <property type="nucleotide sequence ID" value="NZ_CP147920.1"/>
</dbReference>